<proteinExistence type="predicted"/>
<evidence type="ECO:0000313" key="2">
    <source>
        <dbReference type="EMBL" id="PVH93711.1"/>
    </source>
</evidence>
<dbReference type="InterPro" id="IPR001995">
    <property type="entry name" value="Peptidase_A2_cat"/>
</dbReference>
<keyword evidence="3" id="KW-1185">Reference proteome</keyword>
<dbReference type="STRING" id="97972.A0A2V1D6M5"/>
<dbReference type="AlphaFoldDB" id="A0A2V1D6M5"/>
<dbReference type="GO" id="GO:0006508">
    <property type="term" value="P:proteolysis"/>
    <property type="evidence" value="ECO:0007669"/>
    <property type="project" value="InterPro"/>
</dbReference>
<dbReference type="GO" id="GO:0004190">
    <property type="term" value="F:aspartic-type endopeptidase activity"/>
    <property type="evidence" value="ECO:0007669"/>
    <property type="project" value="InterPro"/>
</dbReference>
<feature type="domain" description="Peptidase A2" evidence="1">
    <location>
        <begin position="135"/>
        <end position="167"/>
    </location>
</feature>
<protein>
    <recommendedName>
        <fullName evidence="1">Peptidase A2 domain-containing protein</fullName>
    </recommendedName>
</protein>
<dbReference type="EMBL" id="KZ805573">
    <property type="protein sequence ID" value="PVH93711.1"/>
    <property type="molecule type" value="Genomic_DNA"/>
</dbReference>
<evidence type="ECO:0000259" key="1">
    <source>
        <dbReference type="PROSITE" id="PS50175"/>
    </source>
</evidence>
<dbReference type="Pfam" id="PF00023">
    <property type="entry name" value="Ank"/>
    <property type="match status" value="1"/>
</dbReference>
<dbReference type="OrthoDB" id="20872at2759"/>
<accession>A0A2V1D6M5</accession>
<organism evidence="2 3">
    <name type="scientific">Periconia macrospinosa</name>
    <dbReference type="NCBI Taxonomy" id="97972"/>
    <lineage>
        <taxon>Eukaryota</taxon>
        <taxon>Fungi</taxon>
        <taxon>Dikarya</taxon>
        <taxon>Ascomycota</taxon>
        <taxon>Pezizomycotina</taxon>
        <taxon>Dothideomycetes</taxon>
        <taxon>Pleosporomycetidae</taxon>
        <taxon>Pleosporales</taxon>
        <taxon>Massarineae</taxon>
        <taxon>Periconiaceae</taxon>
        <taxon>Periconia</taxon>
    </lineage>
</organism>
<dbReference type="SUPFAM" id="SSF48403">
    <property type="entry name" value="Ankyrin repeat"/>
    <property type="match status" value="1"/>
</dbReference>
<dbReference type="Gene3D" id="1.25.40.20">
    <property type="entry name" value="Ankyrin repeat-containing domain"/>
    <property type="match status" value="1"/>
</dbReference>
<dbReference type="PROSITE" id="PS50175">
    <property type="entry name" value="ASP_PROT_RETROV"/>
    <property type="match status" value="1"/>
</dbReference>
<evidence type="ECO:0000313" key="3">
    <source>
        <dbReference type="Proteomes" id="UP000244855"/>
    </source>
</evidence>
<name>A0A2V1D6M5_9PLEO</name>
<sequence length="263" mass="28493">MADARRKLLATCTGGDVAALEALFSELDIGPDHPHTPYDFPQGIPEEQRLPSVTAMLVYAIEGESIDLLRFLCGKFPGTSCFNGPMRAAINTGNTAVLKIVSEFDPESTSVELGDDSLVNALGYACTKKNGAELVKILLDAGANPNVDPPFRMPANWNVSSAIINGLPTSTFKQFLDAGYAGNDPFAIKLAVEHQRPDVFELLCSRGRRVPDAYFPPEEELIMAANENKDPDMVAMIKRAYASRSRSGKGFLATLVGKIRSRN</sequence>
<dbReference type="Proteomes" id="UP000244855">
    <property type="component" value="Unassembled WGS sequence"/>
</dbReference>
<gene>
    <name evidence="2" type="ORF">DM02DRAFT_732965</name>
</gene>
<dbReference type="InterPro" id="IPR002110">
    <property type="entry name" value="Ankyrin_rpt"/>
</dbReference>
<dbReference type="InterPro" id="IPR036770">
    <property type="entry name" value="Ankyrin_rpt-contain_sf"/>
</dbReference>
<reference evidence="2 3" key="1">
    <citation type="journal article" date="2018" name="Sci. Rep.">
        <title>Comparative genomics provides insights into the lifestyle and reveals functional heterogeneity of dark septate endophytic fungi.</title>
        <authorList>
            <person name="Knapp D.G."/>
            <person name="Nemeth J.B."/>
            <person name="Barry K."/>
            <person name="Hainaut M."/>
            <person name="Henrissat B."/>
            <person name="Johnson J."/>
            <person name="Kuo A."/>
            <person name="Lim J.H.P."/>
            <person name="Lipzen A."/>
            <person name="Nolan M."/>
            <person name="Ohm R.A."/>
            <person name="Tamas L."/>
            <person name="Grigoriev I.V."/>
            <person name="Spatafora J.W."/>
            <person name="Nagy L.G."/>
            <person name="Kovacs G.M."/>
        </authorList>
    </citation>
    <scope>NUCLEOTIDE SEQUENCE [LARGE SCALE GENOMIC DNA]</scope>
    <source>
        <strain evidence="2 3">DSE2036</strain>
    </source>
</reference>